<name>A0A8S5NIF6_9CAUD</name>
<protein>
    <submittedName>
        <fullName evidence="1">Uncharacterized protein</fullName>
    </submittedName>
</protein>
<evidence type="ECO:0000313" key="1">
    <source>
        <dbReference type="EMBL" id="DAD94090.1"/>
    </source>
</evidence>
<reference evidence="1" key="1">
    <citation type="journal article" date="2021" name="Proc. Natl. Acad. Sci. U.S.A.">
        <title>A Catalog of Tens of Thousands of Viruses from Human Metagenomes Reveals Hidden Associations with Chronic Diseases.</title>
        <authorList>
            <person name="Tisza M.J."/>
            <person name="Buck C.B."/>
        </authorList>
    </citation>
    <scope>NUCLEOTIDE SEQUENCE</scope>
    <source>
        <strain evidence="1">CtUF252</strain>
    </source>
</reference>
<proteinExistence type="predicted"/>
<sequence length="49" mass="5769">MEEDLDKIKQQINDFAIKYGVRYIVFKTTETRLEEGKIVGTNVESELIY</sequence>
<accession>A0A8S5NIF6</accession>
<organism evidence="1">
    <name type="scientific">Siphoviridae sp. ctUF252</name>
    <dbReference type="NCBI Taxonomy" id="2826350"/>
    <lineage>
        <taxon>Viruses</taxon>
        <taxon>Duplodnaviria</taxon>
        <taxon>Heunggongvirae</taxon>
        <taxon>Uroviricota</taxon>
        <taxon>Caudoviricetes</taxon>
    </lineage>
</organism>
<dbReference type="EMBL" id="BK015173">
    <property type="protein sequence ID" value="DAD94090.1"/>
    <property type="molecule type" value="Genomic_DNA"/>
</dbReference>